<feature type="non-terminal residue" evidence="4">
    <location>
        <position position="818"/>
    </location>
</feature>
<dbReference type="InterPro" id="IPR046631">
    <property type="entry name" value="DUF6743"/>
</dbReference>
<keyword evidence="2" id="KW-1133">Transmembrane helix</keyword>
<dbReference type="EMBL" id="AGNL01027887">
    <property type="protein sequence ID" value="EJK57546.1"/>
    <property type="molecule type" value="Genomic_DNA"/>
</dbReference>
<dbReference type="AlphaFoldDB" id="K0S9F0"/>
<accession>K0S9F0</accession>
<proteinExistence type="predicted"/>
<evidence type="ECO:0000313" key="4">
    <source>
        <dbReference type="EMBL" id="EJK57546.1"/>
    </source>
</evidence>
<feature type="transmembrane region" description="Helical" evidence="2">
    <location>
        <begin position="774"/>
        <end position="800"/>
    </location>
</feature>
<keyword evidence="5" id="KW-1185">Reference proteome</keyword>
<feature type="region of interest" description="Disordered" evidence="1">
    <location>
        <begin position="271"/>
        <end position="438"/>
    </location>
</feature>
<feature type="compositionally biased region" description="Basic and acidic residues" evidence="1">
    <location>
        <begin position="363"/>
        <end position="378"/>
    </location>
</feature>
<feature type="compositionally biased region" description="Polar residues" evidence="1">
    <location>
        <begin position="683"/>
        <end position="697"/>
    </location>
</feature>
<organism evidence="4 5">
    <name type="scientific">Thalassiosira oceanica</name>
    <name type="common">Marine diatom</name>
    <dbReference type="NCBI Taxonomy" id="159749"/>
    <lineage>
        <taxon>Eukaryota</taxon>
        <taxon>Sar</taxon>
        <taxon>Stramenopiles</taxon>
        <taxon>Ochrophyta</taxon>
        <taxon>Bacillariophyta</taxon>
        <taxon>Coscinodiscophyceae</taxon>
        <taxon>Thalassiosirophycidae</taxon>
        <taxon>Thalassiosirales</taxon>
        <taxon>Thalassiosiraceae</taxon>
        <taxon>Thalassiosira</taxon>
    </lineage>
</organism>
<feature type="compositionally biased region" description="Basic and acidic residues" evidence="1">
    <location>
        <begin position="271"/>
        <end position="314"/>
    </location>
</feature>
<feature type="region of interest" description="Disordered" evidence="1">
    <location>
        <begin position="498"/>
        <end position="586"/>
    </location>
</feature>
<reference evidence="4 5" key="1">
    <citation type="journal article" date="2012" name="Genome Biol.">
        <title>Genome and low-iron response of an oceanic diatom adapted to chronic iron limitation.</title>
        <authorList>
            <person name="Lommer M."/>
            <person name="Specht M."/>
            <person name="Roy A.S."/>
            <person name="Kraemer L."/>
            <person name="Andreson R."/>
            <person name="Gutowska M.A."/>
            <person name="Wolf J."/>
            <person name="Bergner S.V."/>
            <person name="Schilhabel M.B."/>
            <person name="Klostermeier U.C."/>
            <person name="Beiko R.G."/>
            <person name="Rosenstiel P."/>
            <person name="Hippler M."/>
            <person name="Laroche J."/>
        </authorList>
    </citation>
    <scope>NUCLEOTIDE SEQUENCE [LARGE SCALE GENOMIC DNA]</scope>
    <source>
        <strain evidence="4 5">CCMP1005</strain>
    </source>
</reference>
<keyword evidence="2" id="KW-0472">Membrane</keyword>
<protein>
    <recommendedName>
        <fullName evidence="3">DUF6743 domain-containing protein</fullName>
    </recommendedName>
</protein>
<feature type="compositionally biased region" description="Polar residues" evidence="1">
    <location>
        <begin position="383"/>
        <end position="393"/>
    </location>
</feature>
<evidence type="ECO:0000313" key="5">
    <source>
        <dbReference type="Proteomes" id="UP000266841"/>
    </source>
</evidence>
<evidence type="ECO:0000256" key="2">
    <source>
        <dbReference type="SAM" id="Phobius"/>
    </source>
</evidence>
<gene>
    <name evidence="4" type="ORF">THAOC_22398</name>
</gene>
<keyword evidence="2" id="KW-0812">Transmembrane</keyword>
<feature type="compositionally biased region" description="Basic and acidic residues" evidence="1">
    <location>
        <begin position="410"/>
        <end position="419"/>
    </location>
</feature>
<sequence length="818" mass="88520">MRTSKECMREDMWHFEVEVLRINGGAKSCGHTIFGARPSSASALEVRFLRSIGRNKNFSPFSSPRRPLAAPAPNLPLPAGALLEGEYANVTERRDLRLRPRMGRAPLFLPSGFRGGGSSYGSRRLLPDTTGLAVPLTGIPRGFLEEGSRPRIAAAHRPALGPTSTRTMDQQRLRAQLYHTLIFHPSYILAMTRPFIDTLEDAEARATGLETLESQIGPRLYTTNLIAVSVAQQEVMAQDLRLRRLERDKQASNEGNVGIVRGLGEREALAQREESLTQREESLAQREECEESLAQHEESPTRREGVLDVRRMDAEPTGQLQGRSSSGDEVRAGGSGNGDGRSPNRRTAPDGHGGPDGSASDHVGGERDPYERSNDPGRGETGTGNRNVGTTDPESIEHRNGSNVAAELESIEHRDRSDDNNDGAGGGGGTPLARRVGAEEIREAPGAFGSAVVLSAKKLFRQLGDRLTREWELSEFPRNSVARQESEMDGLSCAAPTNRVARQESEMDGSPCAAGTNRVARQESEIDGPSCAAGTAPRTRRDNVAGAVVGDRNDSRRGLGVDEPVRSEGDVSLDPSSNADDDGDIERSFEMAEEELDRCLDEFRTEYPAVEDKVQTIETDFGDDVADDDYSLIAQLFQRVDPSEGDAPDSPGIYDSSERDAPDPPGIYPYSDATSGERDLESIASTEISSLPTTEHSNVARGSGGLDPPSCALPTDNGVDDGDGQLDVLTISGDPQQQQSCLDPPFIETVENKQPTHDHELVTEPSKSIRLALWGLWSGLVRLVGSGLGLALLLASGWFIGLSLDPLNRNSIQQHLIM</sequence>
<feature type="domain" description="DUF6743" evidence="3">
    <location>
        <begin position="8"/>
        <end position="41"/>
    </location>
</feature>
<name>K0S9F0_THAOC</name>
<dbReference type="Pfam" id="PF20528">
    <property type="entry name" value="DUF6743"/>
    <property type="match status" value="1"/>
</dbReference>
<evidence type="ECO:0000256" key="1">
    <source>
        <dbReference type="SAM" id="MobiDB-lite"/>
    </source>
</evidence>
<comment type="caution">
    <text evidence="4">The sequence shown here is derived from an EMBL/GenBank/DDBJ whole genome shotgun (WGS) entry which is preliminary data.</text>
</comment>
<feature type="compositionally biased region" description="Basic and acidic residues" evidence="1">
    <location>
        <begin position="551"/>
        <end position="569"/>
    </location>
</feature>
<evidence type="ECO:0000259" key="3">
    <source>
        <dbReference type="Pfam" id="PF20528"/>
    </source>
</evidence>
<feature type="region of interest" description="Disordered" evidence="1">
    <location>
        <begin position="639"/>
        <end position="723"/>
    </location>
</feature>
<dbReference type="Proteomes" id="UP000266841">
    <property type="component" value="Unassembled WGS sequence"/>
</dbReference>